<proteinExistence type="predicted"/>
<dbReference type="OrthoDB" id="6423950at2759"/>
<dbReference type="InterPro" id="IPR013177">
    <property type="entry name" value="Ribosomal_mS38_C"/>
</dbReference>
<dbReference type="Proteomes" id="UP000250275">
    <property type="component" value="Unassembled WGS sequence"/>
</dbReference>
<dbReference type="EMBL" id="KQ762882">
    <property type="protein sequence ID" value="OAD55363.1"/>
    <property type="molecule type" value="Genomic_DNA"/>
</dbReference>
<reference evidence="2 3" key="1">
    <citation type="submission" date="2015-07" db="EMBL/GenBank/DDBJ databases">
        <title>The genome of Eufriesea mexicana.</title>
        <authorList>
            <person name="Pan H."/>
            <person name="Kapheim K."/>
        </authorList>
    </citation>
    <scope>NUCLEOTIDE SEQUENCE [LARGE SCALE GENOMIC DNA]</scope>
    <source>
        <strain evidence="2">0111107269</strain>
        <tissue evidence="2">Whole body</tissue>
    </source>
</reference>
<organism evidence="2 3">
    <name type="scientific">Eufriesea mexicana</name>
    <dbReference type="NCBI Taxonomy" id="516756"/>
    <lineage>
        <taxon>Eukaryota</taxon>
        <taxon>Metazoa</taxon>
        <taxon>Ecdysozoa</taxon>
        <taxon>Arthropoda</taxon>
        <taxon>Hexapoda</taxon>
        <taxon>Insecta</taxon>
        <taxon>Pterygota</taxon>
        <taxon>Neoptera</taxon>
        <taxon>Endopterygota</taxon>
        <taxon>Hymenoptera</taxon>
        <taxon>Apocrita</taxon>
        <taxon>Aculeata</taxon>
        <taxon>Apoidea</taxon>
        <taxon>Anthophila</taxon>
        <taxon>Apidae</taxon>
        <taxon>Eufriesea</taxon>
    </lineage>
</organism>
<gene>
    <name evidence="2" type="ORF">WN48_04877</name>
</gene>
<feature type="non-terminal residue" evidence="2">
    <location>
        <position position="151"/>
    </location>
</feature>
<name>A0A310S9T3_9HYME</name>
<feature type="non-terminal residue" evidence="2">
    <location>
        <position position="1"/>
    </location>
</feature>
<evidence type="ECO:0000259" key="1">
    <source>
        <dbReference type="SMART" id="SM01155"/>
    </source>
</evidence>
<keyword evidence="3" id="KW-1185">Reference proteome</keyword>
<evidence type="ECO:0000313" key="2">
    <source>
        <dbReference type="EMBL" id="OAD55363.1"/>
    </source>
</evidence>
<evidence type="ECO:0000313" key="3">
    <source>
        <dbReference type="Proteomes" id="UP000250275"/>
    </source>
</evidence>
<sequence>IPLSKYIPPMKEPLIKKPIEWDQPLIDTSFQFPPTETILEKLASKLIKIRRRKLKKHKRIKLRKKMKFVWAKARINRNIQREKLFQAELLAKIKKAHAFNAKQYVEDKLKSLDQEVLPKTYRGEILPMAMIKQFLKEKQERKDRKLNRPRL</sequence>
<dbReference type="AlphaFoldDB" id="A0A310S9T3"/>
<protein>
    <recommendedName>
        <fullName evidence="1">Ribosomal protein mS38 C-terminal domain-containing protein</fullName>
    </recommendedName>
</protein>
<dbReference type="SMART" id="SM01155">
    <property type="entry name" value="DUF1713"/>
    <property type="match status" value="1"/>
</dbReference>
<accession>A0A310S9T3</accession>
<feature type="domain" description="Ribosomal protein mS38 C-terminal" evidence="1">
    <location>
        <begin position="42"/>
        <end position="75"/>
    </location>
</feature>